<feature type="region of interest" description="Disordered" evidence="8">
    <location>
        <begin position="1393"/>
        <end position="1431"/>
    </location>
</feature>
<comment type="caution">
    <text evidence="10">The sequence shown here is derived from an EMBL/GenBank/DDBJ whole genome shotgun (WGS) entry which is preliminary data.</text>
</comment>
<keyword evidence="4 7" id="KW-0863">Zinc-finger</keyword>
<feature type="compositionally biased region" description="Polar residues" evidence="8">
    <location>
        <begin position="1541"/>
        <end position="1552"/>
    </location>
</feature>
<feature type="domain" description="C2H2-type" evidence="9">
    <location>
        <begin position="1239"/>
        <end position="1267"/>
    </location>
</feature>
<feature type="domain" description="C2H2-type" evidence="9">
    <location>
        <begin position="1209"/>
        <end position="1236"/>
    </location>
</feature>
<feature type="domain" description="C2H2-type" evidence="9">
    <location>
        <begin position="1086"/>
        <end position="1113"/>
    </location>
</feature>
<feature type="region of interest" description="Disordered" evidence="8">
    <location>
        <begin position="262"/>
        <end position="387"/>
    </location>
</feature>
<feature type="domain" description="C2H2-type" evidence="9">
    <location>
        <begin position="908"/>
        <end position="936"/>
    </location>
</feature>
<dbReference type="Proteomes" id="UP001642540">
    <property type="component" value="Unassembled WGS sequence"/>
</dbReference>
<dbReference type="Pfam" id="PF13912">
    <property type="entry name" value="zf-C2H2_6"/>
    <property type="match status" value="2"/>
</dbReference>
<feature type="domain" description="C2H2-type" evidence="9">
    <location>
        <begin position="389"/>
        <end position="412"/>
    </location>
</feature>
<feature type="region of interest" description="Disordered" evidence="8">
    <location>
        <begin position="1298"/>
        <end position="1376"/>
    </location>
</feature>
<feature type="domain" description="C2H2-type" evidence="9">
    <location>
        <begin position="604"/>
        <end position="633"/>
    </location>
</feature>
<evidence type="ECO:0000313" key="11">
    <source>
        <dbReference type="Proteomes" id="UP001642540"/>
    </source>
</evidence>
<feature type="compositionally biased region" description="Basic residues" evidence="8">
    <location>
        <begin position="333"/>
        <end position="346"/>
    </location>
</feature>
<proteinExistence type="predicted"/>
<evidence type="ECO:0000259" key="9">
    <source>
        <dbReference type="PROSITE" id="PS50157"/>
    </source>
</evidence>
<keyword evidence="11" id="KW-1185">Reference proteome</keyword>
<feature type="domain" description="C2H2-type" evidence="9">
    <location>
        <begin position="575"/>
        <end position="603"/>
    </location>
</feature>
<name>A0ABP1QE21_9HEXA</name>
<feature type="domain" description="C2H2-type" evidence="9">
    <location>
        <begin position="546"/>
        <end position="573"/>
    </location>
</feature>
<feature type="domain" description="C2H2-type" evidence="9">
    <location>
        <begin position="789"/>
        <end position="816"/>
    </location>
</feature>
<keyword evidence="5" id="KW-0862">Zinc</keyword>
<feature type="compositionally biased region" description="Basic and acidic residues" evidence="8">
    <location>
        <begin position="361"/>
        <end position="387"/>
    </location>
</feature>
<feature type="region of interest" description="Disordered" evidence="8">
    <location>
        <begin position="638"/>
        <end position="658"/>
    </location>
</feature>
<feature type="compositionally biased region" description="Low complexity" evidence="8">
    <location>
        <begin position="1513"/>
        <end position="1530"/>
    </location>
</feature>
<feature type="domain" description="C2H2-type" evidence="9">
    <location>
        <begin position="727"/>
        <end position="757"/>
    </location>
</feature>
<feature type="compositionally biased region" description="Low complexity" evidence="8">
    <location>
        <begin position="1422"/>
        <end position="1431"/>
    </location>
</feature>
<feature type="compositionally biased region" description="Basic residues" evidence="8">
    <location>
        <begin position="877"/>
        <end position="889"/>
    </location>
</feature>
<keyword evidence="6" id="KW-0539">Nucleus</keyword>
<feature type="region of interest" description="Disordered" evidence="8">
    <location>
        <begin position="1446"/>
        <end position="1481"/>
    </location>
</feature>
<organism evidence="10 11">
    <name type="scientific">Orchesella dallaii</name>
    <dbReference type="NCBI Taxonomy" id="48710"/>
    <lineage>
        <taxon>Eukaryota</taxon>
        <taxon>Metazoa</taxon>
        <taxon>Ecdysozoa</taxon>
        <taxon>Arthropoda</taxon>
        <taxon>Hexapoda</taxon>
        <taxon>Collembola</taxon>
        <taxon>Entomobryomorpha</taxon>
        <taxon>Entomobryoidea</taxon>
        <taxon>Orchesellidae</taxon>
        <taxon>Orchesellinae</taxon>
        <taxon>Orchesella</taxon>
    </lineage>
</organism>
<evidence type="ECO:0000256" key="1">
    <source>
        <dbReference type="ARBA" id="ARBA00004123"/>
    </source>
</evidence>
<feature type="domain" description="C2H2-type" evidence="9">
    <location>
        <begin position="1151"/>
        <end position="1181"/>
    </location>
</feature>
<dbReference type="EMBL" id="CAXLJM020000032">
    <property type="protein sequence ID" value="CAL8099543.1"/>
    <property type="molecule type" value="Genomic_DNA"/>
</dbReference>
<sequence>MTSRARPICLICLKRFGNIEEEHCYQPRVLSPSSGLVRISEKDELNQHQDLYIRFLYFVNRYLKLTAASERFITGAKERKLSGGEDGPVQAFCEKCQEMVSYVCDLYTELNAVKLHLLWKLGELGDVMVKGKKAVSDKLARGLVKSLMTQLNVISVRSILSIRKHILLKCKMKCKGNTPKVLVHKGLFPEHWYFTYSATKRSLMVLIVIFALASSAVYAKKRVEAEETDILTKSKGRGRSKKSVTFRDIKNNFDEQKCATIIKKERNGDDEENHVGSGDDDYGDNDDGPPDTFENNSDSDWSRGAASPTSVGSAGSDADFDPTSNADSDYRPSRRWNLRRTRKRVTKMGAATASDQESGEENEHKADKEFKEKKRRQKVPETDDRPRTLPCTKCNRTFVDTRGLSKHLQHIHGSTLDYSCPHCGLKFKKLHHMQSHKRKTHRFQRARRFGKAPIESRCSVCNEMFPTRNAMLLHKRQAHKIRWTKHECPVCFKTVVSEGRFQRHLLAHKQNAAKDVKVFYCEVCGKHFYKESSLSDHIVKVHDGCFPCSLCDAKYPSSKFLRAHLETHETPEKFFFCAFCFRGFTNQQYYDMHRKITHTDKRKMVCEKELCSEEFESIEELNEHLKIHVAEALAKKLGQQAQGSSAENHPQSNGNGSDAAVVADMIENVTANEIATVQGNTAVNETINAGEEHKGGITPPDTAGNSNDMVVEQSEPSEIIDDGTTIFKCSHCGWGFLKKYNLTLHELVHTPHSKEKTGYDCPQCGKNVRYLDTLIAHYNRVHGSGLKPYKCKECNSLFSSPVWYKTHMKLHEERKSGKKFICYVCNVECLDSVSLSSHKRGHTPGMKGHDRGVIGVFRRRPYFDEMDPSSPPPAGEKRKKRPGRPRSRPRTKEELDREKELAAKWQNAPCEVCSKKFESAYMLRKHLESIHENDTKSCHCYFCDLTFTMKQTRDLHVRAMHKEKRDKFDCDDDNCEASFTTTVELNEHLKSHLVEEPESEANKVTLDENTGSVIEAELPKAQRIINYCQFCEWGFLSKDLMELHQLIHVKKQNGAYHCPNCTNTFVFVSQLQSHFNSQHGSNLMPYKCFECNKRFFSQTTQRLHIKRHNMRREQIRKDPNTVFICIDCGATCMDAKALEKHRKRHDPANHLKCTEPGCDVKFEEKKQLIVHLKRVHNKGEEYPCPICGVTFIFQHYIKQHMNTHLERTHECKTCGKMFRRIHTLRKHELTHDANRTADYICAECGMAYKSESGLKFHVGSMHTPDDQKKFACPHCPKRYHRQMLLKMHLKACRRSNGISEGSEEVAENTKQSQSMLNRPARKQPTRQRKRPKRWLEEEKEEDETSSSEEEQYKANVSDPEEKPEVEENKSSMSSSMNSSAISAIISNFIGMPDSDVSDLTVPTSKKVSTKKRTNPGKNVAATSTSLTGGTSTFQTTIDQMLLQSMTQQQPHNGAPSSSIGNSTNPPNNQNQSQWLQNNTAYPSPFANPFHGYDMPNILRPSFNLLSSIHGSNVNPVNSHSSSPPVSQHQQYNAGEHDMSQEALQQQQQNMYSPNHVYSPPPDQPQNLHYGNKYK</sequence>
<feature type="region of interest" description="Disordered" evidence="8">
    <location>
        <begin position="1513"/>
        <end position="1574"/>
    </location>
</feature>
<feature type="compositionally biased region" description="Low complexity" evidence="8">
    <location>
        <begin position="1461"/>
        <end position="1479"/>
    </location>
</feature>
<dbReference type="InterPro" id="IPR036236">
    <property type="entry name" value="Znf_C2H2_sf"/>
</dbReference>
<evidence type="ECO:0000256" key="3">
    <source>
        <dbReference type="ARBA" id="ARBA00022737"/>
    </source>
</evidence>
<evidence type="ECO:0000256" key="7">
    <source>
        <dbReference type="PROSITE-ProRule" id="PRU00042"/>
    </source>
</evidence>
<evidence type="ECO:0000313" key="10">
    <source>
        <dbReference type="EMBL" id="CAL8099543.1"/>
    </source>
</evidence>
<feature type="region of interest" description="Disordered" evidence="8">
    <location>
        <begin position="863"/>
        <end position="898"/>
    </location>
</feature>
<dbReference type="SUPFAM" id="SSF57667">
    <property type="entry name" value="beta-beta-alpha zinc fingers"/>
    <property type="match status" value="9"/>
</dbReference>
<dbReference type="SMART" id="SM00355">
    <property type="entry name" value="ZnF_C2H2"/>
    <property type="match status" value="24"/>
</dbReference>
<feature type="compositionally biased region" description="Acidic residues" evidence="8">
    <location>
        <begin position="1337"/>
        <end position="1349"/>
    </location>
</feature>
<feature type="compositionally biased region" description="Acidic residues" evidence="8">
    <location>
        <begin position="268"/>
        <end position="289"/>
    </location>
</feature>
<evidence type="ECO:0000256" key="4">
    <source>
        <dbReference type="ARBA" id="ARBA00022771"/>
    </source>
</evidence>
<feature type="compositionally biased region" description="Basic residues" evidence="8">
    <location>
        <begin position="1319"/>
        <end position="1332"/>
    </location>
</feature>
<feature type="compositionally biased region" description="Basic and acidic residues" evidence="8">
    <location>
        <begin position="1359"/>
        <end position="1369"/>
    </location>
</feature>
<comment type="subcellular location">
    <subcellularLocation>
        <location evidence="1">Nucleus</location>
    </subcellularLocation>
</comment>
<keyword evidence="3" id="KW-0677">Repeat</keyword>
<feature type="compositionally biased region" description="Polar residues" evidence="8">
    <location>
        <begin position="639"/>
        <end position="656"/>
    </location>
</feature>
<feature type="domain" description="C2H2-type" evidence="9">
    <location>
        <begin position="418"/>
        <end position="446"/>
    </location>
</feature>
<evidence type="ECO:0000256" key="8">
    <source>
        <dbReference type="SAM" id="MobiDB-lite"/>
    </source>
</evidence>
<feature type="domain" description="C2H2-type" evidence="9">
    <location>
        <begin position="968"/>
        <end position="997"/>
    </location>
</feature>
<feature type="domain" description="C2H2-type" evidence="9">
    <location>
        <begin position="519"/>
        <end position="547"/>
    </location>
</feature>
<accession>A0ABP1QE21</accession>
<gene>
    <name evidence="10" type="ORF">ODALV1_LOCUS10268</name>
</gene>
<evidence type="ECO:0000256" key="2">
    <source>
        <dbReference type="ARBA" id="ARBA00022723"/>
    </source>
</evidence>
<protein>
    <recommendedName>
        <fullName evidence="9">C2H2-type domain-containing protein</fullName>
    </recommendedName>
</protein>
<evidence type="ECO:0000256" key="6">
    <source>
        <dbReference type="ARBA" id="ARBA00023242"/>
    </source>
</evidence>
<dbReference type="PANTHER" id="PTHR24376">
    <property type="entry name" value="ZINC FINGER PROTEIN"/>
    <property type="match status" value="1"/>
</dbReference>
<dbReference type="InterPro" id="IPR013087">
    <property type="entry name" value="Znf_C2H2_type"/>
</dbReference>
<dbReference type="Pfam" id="PF00096">
    <property type="entry name" value="zf-C2H2"/>
    <property type="match status" value="5"/>
</dbReference>
<dbReference type="PANTHER" id="PTHR24376:SF235">
    <property type="entry name" value="C2H2-TYPE DOMAIN-CONTAINING PROTEIN"/>
    <property type="match status" value="1"/>
</dbReference>
<reference evidence="10 11" key="1">
    <citation type="submission" date="2024-08" db="EMBL/GenBank/DDBJ databases">
        <authorList>
            <person name="Cucini C."/>
            <person name="Frati F."/>
        </authorList>
    </citation>
    <scope>NUCLEOTIDE SEQUENCE [LARGE SCALE GENOMIC DNA]</scope>
</reference>
<feature type="domain" description="C2H2-type" evidence="9">
    <location>
        <begin position="1182"/>
        <end position="1209"/>
    </location>
</feature>
<keyword evidence="2" id="KW-0479">Metal-binding</keyword>
<dbReference type="PROSITE" id="PS00028">
    <property type="entry name" value="ZINC_FINGER_C2H2_1"/>
    <property type="match status" value="20"/>
</dbReference>
<feature type="compositionally biased region" description="Polar residues" evidence="8">
    <location>
        <begin position="1446"/>
        <end position="1460"/>
    </location>
</feature>
<feature type="domain" description="C2H2-type" evidence="9">
    <location>
        <begin position="759"/>
        <end position="788"/>
    </location>
</feature>
<dbReference type="Gene3D" id="3.30.160.60">
    <property type="entry name" value="Classic Zinc Finger"/>
    <property type="match status" value="11"/>
</dbReference>
<dbReference type="PROSITE" id="PS50157">
    <property type="entry name" value="ZINC_FINGER_C2H2_2"/>
    <property type="match status" value="17"/>
</dbReference>
<feature type="domain" description="C2H2-type" evidence="9">
    <location>
        <begin position="1056"/>
        <end position="1079"/>
    </location>
</feature>
<evidence type="ECO:0000256" key="5">
    <source>
        <dbReference type="ARBA" id="ARBA00022833"/>
    </source>
</evidence>